<dbReference type="PROSITE" id="PS00218">
    <property type="entry name" value="AMINO_ACID_PERMEASE_1"/>
    <property type="match status" value="1"/>
</dbReference>
<evidence type="ECO:0000256" key="6">
    <source>
        <dbReference type="ARBA" id="ARBA00023136"/>
    </source>
</evidence>
<dbReference type="InterPro" id="IPR004841">
    <property type="entry name" value="AA-permease/SLC12A_dom"/>
</dbReference>
<comment type="subcellular location">
    <subcellularLocation>
        <location evidence="1">Membrane</location>
        <topology evidence="1">Multi-pass membrane protein</topology>
    </subcellularLocation>
</comment>
<feature type="transmembrane region" description="Helical" evidence="7">
    <location>
        <begin position="291"/>
        <end position="316"/>
    </location>
</feature>
<dbReference type="GO" id="GO:0006865">
    <property type="term" value="P:amino acid transport"/>
    <property type="evidence" value="ECO:0007669"/>
    <property type="project" value="UniProtKB-KW"/>
</dbReference>
<dbReference type="AlphaFoldDB" id="A0A7W1X9Z0"/>
<protein>
    <submittedName>
        <fullName evidence="9">Amino acid permease</fullName>
    </submittedName>
</protein>
<dbReference type="PIRSF" id="PIRSF006060">
    <property type="entry name" value="AA_transporter"/>
    <property type="match status" value="1"/>
</dbReference>
<dbReference type="GO" id="GO:0016020">
    <property type="term" value="C:membrane"/>
    <property type="evidence" value="ECO:0007669"/>
    <property type="project" value="UniProtKB-SubCell"/>
</dbReference>
<dbReference type="RefSeq" id="WP_033100143.1">
    <property type="nucleotide sequence ID" value="NZ_JACEIP010000009.1"/>
</dbReference>
<dbReference type="Pfam" id="PF00324">
    <property type="entry name" value="AA_permease"/>
    <property type="match status" value="1"/>
</dbReference>
<keyword evidence="4" id="KW-0029">Amino-acid transport</keyword>
<keyword evidence="5 7" id="KW-1133">Transmembrane helix</keyword>
<evidence type="ECO:0000313" key="10">
    <source>
        <dbReference type="Proteomes" id="UP000530514"/>
    </source>
</evidence>
<feature type="transmembrane region" description="Helical" evidence="7">
    <location>
        <begin position="87"/>
        <end position="110"/>
    </location>
</feature>
<evidence type="ECO:0000256" key="5">
    <source>
        <dbReference type="ARBA" id="ARBA00022989"/>
    </source>
</evidence>
<feature type="transmembrane region" description="Helical" evidence="7">
    <location>
        <begin position="246"/>
        <end position="266"/>
    </location>
</feature>
<feature type="transmembrane region" description="Helical" evidence="7">
    <location>
        <begin position="20"/>
        <end position="41"/>
    </location>
</feature>
<proteinExistence type="predicted"/>
<sequence length="469" mass="51680">MNTSQEQQGQLKQSMKSRHLFMIALGGVIGTGFFLSTGFTIGQAGPLGAVLSYIIGGICMYLIMLCLGELSVAMPSAGSFQDYTTKFIGPATGFAVGWMYWLGWAVTVALELTSIGLTMKHWFPHVSIWVWCLIFGVVLFVVNAFSAKGFAETEFWFASIKVITIILFIILGGAAMFGFIHLKGGEAAPYLSHFTQDGLFPNGFINVLVTMVAVNFSFQGTELIGIASGESENPQKTIPRAIRQTVWRTILFFGLAVFVLCGLLPWKQAGVMESPFVTVLDKIGIPYDADIMNFVILTALLSVANSGLYATTRMLYALSKNGMASPVFGRLTKRGVPFNALILSMAIACLSLLSYKFAEDTVYMVLLSIAGMTAILAWMSIAASQFFFRRRYLAEGGKLEALHFKTPLYPVVPILAFLINLIALISLWFDPTQRPAIEYGIPAFILCYILYFLFFRKKSEAARLKMETK</sequence>
<comment type="caution">
    <text evidence="9">The sequence shown here is derived from an EMBL/GenBank/DDBJ whole genome shotgun (WGS) entry which is preliminary data.</text>
</comment>
<feature type="transmembrane region" description="Helical" evidence="7">
    <location>
        <begin position="199"/>
        <end position="218"/>
    </location>
</feature>
<reference evidence="9 10" key="1">
    <citation type="submission" date="2020-07" db="EMBL/GenBank/DDBJ databases">
        <authorList>
            <person name="Feng H."/>
        </authorList>
    </citation>
    <scope>NUCLEOTIDE SEQUENCE [LARGE SCALE GENOMIC DNA]</scope>
    <source>
        <strain evidence="10">s-11</strain>
    </source>
</reference>
<dbReference type="PANTHER" id="PTHR43495">
    <property type="entry name" value="GABA PERMEASE"/>
    <property type="match status" value="1"/>
</dbReference>
<feature type="transmembrane region" description="Helical" evidence="7">
    <location>
        <begin position="361"/>
        <end position="388"/>
    </location>
</feature>
<evidence type="ECO:0000259" key="8">
    <source>
        <dbReference type="Pfam" id="PF00324"/>
    </source>
</evidence>
<feature type="domain" description="Amino acid permease/ SLC12A" evidence="8">
    <location>
        <begin position="19"/>
        <end position="454"/>
    </location>
</feature>
<dbReference type="OrthoDB" id="9780162at2"/>
<evidence type="ECO:0000313" key="9">
    <source>
        <dbReference type="EMBL" id="MBA4542741.1"/>
    </source>
</evidence>
<evidence type="ECO:0000256" key="1">
    <source>
        <dbReference type="ARBA" id="ARBA00004141"/>
    </source>
</evidence>
<evidence type="ECO:0000256" key="7">
    <source>
        <dbReference type="SAM" id="Phobius"/>
    </source>
</evidence>
<dbReference type="PANTHER" id="PTHR43495:SF5">
    <property type="entry name" value="GAMMA-AMINOBUTYRIC ACID PERMEASE"/>
    <property type="match status" value="1"/>
</dbReference>
<dbReference type="Gene3D" id="1.20.1740.10">
    <property type="entry name" value="Amino acid/polyamine transporter I"/>
    <property type="match status" value="1"/>
</dbReference>
<feature type="transmembrane region" description="Helical" evidence="7">
    <location>
        <begin position="47"/>
        <end position="67"/>
    </location>
</feature>
<keyword evidence="6 7" id="KW-0472">Membrane</keyword>
<evidence type="ECO:0000256" key="3">
    <source>
        <dbReference type="ARBA" id="ARBA00022692"/>
    </source>
</evidence>
<dbReference type="EMBL" id="JACEIP010000009">
    <property type="protein sequence ID" value="MBA4542741.1"/>
    <property type="molecule type" value="Genomic_DNA"/>
</dbReference>
<feature type="transmembrane region" description="Helical" evidence="7">
    <location>
        <begin position="408"/>
        <end position="429"/>
    </location>
</feature>
<feature type="transmembrane region" description="Helical" evidence="7">
    <location>
        <begin position="155"/>
        <end position="179"/>
    </location>
</feature>
<keyword evidence="10" id="KW-1185">Reference proteome</keyword>
<feature type="transmembrane region" description="Helical" evidence="7">
    <location>
        <begin position="336"/>
        <end position="355"/>
    </location>
</feature>
<accession>A0A7W1X9Z0</accession>
<keyword evidence="3 7" id="KW-0812">Transmembrane</keyword>
<dbReference type="GO" id="GO:0055085">
    <property type="term" value="P:transmembrane transport"/>
    <property type="evidence" value="ECO:0007669"/>
    <property type="project" value="InterPro"/>
</dbReference>
<dbReference type="Proteomes" id="UP000530514">
    <property type="component" value="Unassembled WGS sequence"/>
</dbReference>
<feature type="transmembrane region" description="Helical" evidence="7">
    <location>
        <begin position="435"/>
        <end position="455"/>
    </location>
</feature>
<name>A0A7W1X9Z0_9BACL</name>
<dbReference type="InterPro" id="IPR004840">
    <property type="entry name" value="Amino_acid_permease_CS"/>
</dbReference>
<keyword evidence="2" id="KW-0813">Transport</keyword>
<gene>
    <name evidence="9" type="ORF">H1164_07475</name>
</gene>
<feature type="transmembrane region" description="Helical" evidence="7">
    <location>
        <begin position="122"/>
        <end position="143"/>
    </location>
</feature>
<evidence type="ECO:0000256" key="2">
    <source>
        <dbReference type="ARBA" id="ARBA00022448"/>
    </source>
</evidence>
<dbReference type="FunFam" id="1.20.1740.10:FF:000001">
    <property type="entry name" value="Amino acid permease"/>
    <property type="match status" value="1"/>
</dbReference>
<organism evidence="9 10">
    <name type="scientific">Thermoactinomyces daqus</name>
    <dbReference type="NCBI Taxonomy" id="1329516"/>
    <lineage>
        <taxon>Bacteria</taxon>
        <taxon>Bacillati</taxon>
        <taxon>Bacillota</taxon>
        <taxon>Bacilli</taxon>
        <taxon>Bacillales</taxon>
        <taxon>Thermoactinomycetaceae</taxon>
        <taxon>Thermoactinomyces</taxon>
    </lineage>
</organism>
<evidence type="ECO:0000256" key="4">
    <source>
        <dbReference type="ARBA" id="ARBA00022970"/>
    </source>
</evidence>